<evidence type="ECO:0000256" key="3">
    <source>
        <dbReference type="ARBA" id="ARBA00022737"/>
    </source>
</evidence>
<protein>
    <recommendedName>
        <fullName evidence="9">C2H2-type domain-containing protein</fullName>
    </recommendedName>
</protein>
<feature type="domain" description="C2H2-type" evidence="9">
    <location>
        <begin position="22"/>
        <end position="49"/>
    </location>
</feature>
<dbReference type="InterPro" id="IPR013087">
    <property type="entry name" value="Znf_C2H2_type"/>
</dbReference>
<feature type="domain" description="C2H2-type" evidence="9">
    <location>
        <begin position="50"/>
        <end position="77"/>
    </location>
</feature>
<feature type="region of interest" description="Disordered" evidence="8">
    <location>
        <begin position="105"/>
        <end position="132"/>
    </location>
</feature>
<evidence type="ECO:0000256" key="8">
    <source>
        <dbReference type="SAM" id="MobiDB-lite"/>
    </source>
</evidence>
<comment type="subcellular location">
    <subcellularLocation>
        <location evidence="1">Nucleus</location>
    </subcellularLocation>
</comment>
<dbReference type="FunFam" id="3.30.160.60:FF:002343">
    <property type="entry name" value="Zinc finger protein 33A"/>
    <property type="match status" value="1"/>
</dbReference>
<evidence type="ECO:0000256" key="6">
    <source>
        <dbReference type="ARBA" id="ARBA00023242"/>
    </source>
</evidence>
<dbReference type="GO" id="GO:0000981">
    <property type="term" value="F:DNA-binding transcription factor activity, RNA polymerase II-specific"/>
    <property type="evidence" value="ECO:0007669"/>
    <property type="project" value="InterPro"/>
</dbReference>
<keyword evidence="2" id="KW-0479">Metal-binding</keyword>
<evidence type="ECO:0000313" key="10">
    <source>
        <dbReference type="EMBL" id="ODM20807.1"/>
    </source>
</evidence>
<dbReference type="VEuPathDB" id="FungiDB:SI65_03860"/>
<dbReference type="OrthoDB" id="654211at2759"/>
<comment type="caution">
    <text evidence="10">The sequence shown here is derived from an EMBL/GenBank/DDBJ whole genome shotgun (WGS) entry which is preliminary data.</text>
</comment>
<dbReference type="Gene3D" id="3.30.160.60">
    <property type="entry name" value="Classic Zinc Finger"/>
    <property type="match status" value="2"/>
</dbReference>
<sequence length="844" mass="94845">MLPQSSHSPRGARRSSVGAKPRVCVHCGRGFRRTEHLERHVRTHTKEKPFTCFCGAAFTRRDLLKRHTRIAHEENNPPNTGGLISPNSQPDNEVIDQRNELQPAENPVIQQRPPYDAPPPAPPARAPAPRANVPIPVTSPTVAQWPGTPQHGTYIPQSQPMVNPDASHAALGAHPAVTHDAEILEAAQLLLPGGYRGPPPPAQPMPYFPEELNHFQEFTHFLDSIGLPAEWLPTTTDMQPTIPSAAPNDAATREQPSSSRRRSRGDSPFRSWLPSVPSGDQSLGALSDYEPPQESRNPSPLKVTEEQRQRLAFALEEFRNVIPDFVLPSRHTLSRYLTSFFDGFHSHLPFMHAPTFRINDHAPELILGICTVGAQYRQEHRNAEKLFYTGRAVLLERMAREPHVPLTGYSNITVQVPISRSFHSTEGILPEDAAGASAWRQIESIRTLLALMAYASWELKQELMQEAFSLQSMLVRSLRDFGLAENVTVAPRHTPLQWHEWAEEESIRRTRIISFCFVHIHSIAYNVYPMLRSSEIHLRLPCASKEWKATTASEWEAIQREAGPPPLFFQEALAILLQPSRTTIVPDPIPTPLGNYILLHGLLQRIHLVSELSLPTGDHASSLPTEELNRLERALRAWTSVWQQAPESSLDPHNENGPIPFTSSALLGMAYVRLSLNLGPYRQLETRDPYRIAAALHRSPRPGRNYRLTPALIYSAHALSIPVRLGIDHVARSQAFFWSVRHSIAGFECAILLSKWLLSLAEPGSGQNLSENESRILHWTRRIVQESYDSMDMEDNDILPNLEPATLGLAVIKLWSRLFRKNTQWPFINLLGESLKQYLAMLPG</sequence>
<keyword evidence="3" id="KW-0677">Repeat</keyword>
<feature type="compositionally biased region" description="Pro residues" evidence="8">
    <location>
        <begin position="115"/>
        <end position="126"/>
    </location>
</feature>
<keyword evidence="11" id="KW-1185">Reference proteome</keyword>
<accession>A0A1E3BIS5</accession>
<keyword evidence="5" id="KW-0862">Zinc</keyword>
<dbReference type="GO" id="GO:0006351">
    <property type="term" value="P:DNA-templated transcription"/>
    <property type="evidence" value="ECO:0007669"/>
    <property type="project" value="InterPro"/>
</dbReference>
<dbReference type="GO" id="GO:0000785">
    <property type="term" value="C:chromatin"/>
    <property type="evidence" value="ECO:0007669"/>
    <property type="project" value="TreeGrafter"/>
</dbReference>
<reference evidence="10 11" key="1">
    <citation type="journal article" date="2016" name="BMC Genomics">
        <title>Comparative genomic and transcriptomic analyses of the Fuzhuan brick tea-fermentation fungus Aspergillus cristatus.</title>
        <authorList>
            <person name="Ge Y."/>
            <person name="Wang Y."/>
            <person name="Liu Y."/>
            <person name="Tan Y."/>
            <person name="Ren X."/>
            <person name="Zhang X."/>
            <person name="Hyde K.D."/>
            <person name="Liu Y."/>
            <person name="Liu Z."/>
        </authorList>
    </citation>
    <scope>NUCLEOTIDE SEQUENCE [LARGE SCALE GENOMIC DNA]</scope>
    <source>
        <strain evidence="10 11">GZAAS20.1005</strain>
    </source>
</reference>
<proteinExistence type="predicted"/>
<gene>
    <name evidence="10" type="ORF">SI65_03860</name>
</gene>
<dbReference type="SUPFAM" id="SSF57667">
    <property type="entry name" value="beta-beta-alpha zinc fingers"/>
    <property type="match status" value="1"/>
</dbReference>
<dbReference type="GO" id="GO:0008270">
    <property type="term" value="F:zinc ion binding"/>
    <property type="evidence" value="ECO:0007669"/>
    <property type="project" value="UniProtKB-KW"/>
</dbReference>
<organism evidence="10 11">
    <name type="scientific">Aspergillus cristatus</name>
    <name type="common">Chinese Fuzhuan brick tea-fermentation fungus</name>
    <name type="synonym">Eurotium cristatum</name>
    <dbReference type="NCBI Taxonomy" id="573508"/>
    <lineage>
        <taxon>Eukaryota</taxon>
        <taxon>Fungi</taxon>
        <taxon>Dikarya</taxon>
        <taxon>Ascomycota</taxon>
        <taxon>Pezizomycotina</taxon>
        <taxon>Eurotiomycetes</taxon>
        <taxon>Eurotiomycetidae</taxon>
        <taxon>Eurotiales</taxon>
        <taxon>Aspergillaceae</taxon>
        <taxon>Aspergillus</taxon>
        <taxon>Aspergillus subgen. Aspergillus</taxon>
    </lineage>
</organism>
<dbReference type="EMBL" id="JXNT01000003">
    <property type="protein sequence ID" value="ODM20807.1"/>
    <property type="molecule type" value="Genomic_DNA"/>
</dbReference>
<evidence type="ECO:0000256" key="4">
    <source>
        <dbReference type="ARBA" id="ARBA00022771"/>
    </source>
</evidence>
<dbReference type="Pfam" id="PF00096">
    <property type="entry name" value="zf-C2H2"/>
    <property type="match status" value="1"/>
</dbReference>
<dbReference type="Pfam" id="PF04082">
    <property type="entry name" value="Fungal_trans"/>
    <property type="match status" value="1"/>
</dbReference>
<dbReference type="PANTHER" id="PTHR40626:SF10">
    <property type="entry name" value="C2H2-TYPE DOMAIN-CONTAINING PROTEIN"/>
    <property type="match status" value="1"/>
</dbReference>
<evidence type="ECO:0000256" key="2">
    <source>
        <dbReference type="ARBA" id="ARBA00022723"/>
    </source>
</evidence>
<feature type="region of interest" description="Disordered" evidence="8">
    <location>
        <begin position="232"/>
        <end position="305"/>
    </location>
</feature>
<dbReference type="CDD" id="cd12148">
    <property type="entry name" value="fungal_TF_MHR"/>
    <property type="match status" value="1"/>
</dbReference>
<name>A0A1E3BIS5_ASPCR</name>
<feature type="region of interest" description="Disordered" evidence="8">
    <location>
        <begin position="69"/>
        <end position="93"/>
    </location>
</feature>
<dbReference type="Proteomes" id="UP000094569">
    <property type="component" value="Unassembled WGS sequence"/>
</dbReference>
<dbReference type="GO" id="GO:0005634">
    <property type="term" value="C:nucleus"/>
    <property type="evidence" value="ECO:0007669"/>
    <property type="project" value="UniProtKB-SubCell"/>
</dbReference>
<evidence type="ECO:0000256" key="1">
    <source>
        <dbReference type="ARBA" id="ARBA00004123"/>
    </source>
</evidence>
<dbReference type="InterPro" id="IPR036236">
    <property type="entry name" value="Znf_C2H2_sf"/>
</dbReference>
<evidence type="ECO:0000256" key="7">
    <source>
        <dbReference type="PROSITE-ProRule" id="PRU00042"/>
    </source>
</evidence>
<dbReference type="PROSITE" id="PS00028">
    <property type="entry name" value="ZINC_FINGER_C2H2_1"/>
    <property type="match status" value="1"/>
</dbReference>
<dbReference type="InterPro" id="IPR007219">
    <property type="entry name" value="XnlR_reg_dom"/>
</dbReference>
<evidence type="ECO:0000259" key="9">
    <source>
        <dbReference type="PROSITE" id="PS50157"/>
    </source>
</evidence>
<keyword evidence="6" id="KW-0539">Nucleus</keyword>
<evidence type="ECO:0000313" key="11">
    <source>
        <dbReference type="Proteomes" id="UP000094569"/>
    </source>
</evidence>
<dbReference type="InterPro" id="IPR051059">
    <property type="entry name" value="VerF-like"/>
</dbReference>
<feature type="compositionally biased region" description="Polar residues" evidence="8">
    <location>
        <begin position="233"/>
        <end position="242"/>
    </location>
</feature>
<keyword evidence="4 7" id="KW-0863">Zinc-finger</keyword>
<dbReference type="AlphaFoldDB" id="A0A1E3BIS5"/>
<dbReference type="PANTHER" id="PTHR40626">
    <property type="entry name" value="MIP31509P"/>
    <property type="match status" value="1"/>
</dbReference>
<evidence type="ECO:0000256" key="5">
    <source>
        <dbReference type="ARBA" id="ARBA00022833"/>
    </source>
</evidence>
<dbReference type="GO" id="GO:0000978">
    <property type="term" value="F:RNA polymerase II cis-regulatory region sequence-specific DNA binding"/>
    <property type="evidence" value="ECO:0007669"/>
    <property type="project" value="InterPro"/>
</dbReference>
<dbReference type="STRING" id="573508.A0A1E3BIS5"/>
<dbReference type="PROSITE" id="PS50157">
    <property type="entry name" value="ZINC_FINGER_C2H2_2"/>
    <property type="match status" value="2"/>
</dbReference>
<dbReference type="SMART" id="SM00355">
    <property type="entry name" value="ZnF_C2H2"/>
    <property type="match status" value="2"/>
</dbReference>